<organism evidence="1 2">
    <name type="scientific">Tumidithrix elongata BACA0141</name>
    <dbReference type="NCBI Taxonomy" id="2716417"/>
    <lineage>
        <taxon>Bacteria</taxon>
        <taxon>Bacillati</taxon>
        <taxon>Cyanobacteriota</taxon>
        <taxon>Cyanophyceae</taxon>
        <taxon>Pseudanabaenales</taxon>
        <taxon>Pseudanabaenaceae</taxon>
        <taxon>Tumidithrix</taxon>
        <taxon>Tumidithrix elongata</taxon>
    </lineage>
</organism>
<dbReference type="AlphaFoldDB" id="A0AAW9PX97"/>
<evidence type="ECO:0000313" key="1">
    <source>
        <dbReference type="EMBL" id="MEE3719675.1"/>
    </source>
</evidence>
<dbReference type="EMBL" id="JAZBJZ010000157">
    <property type="protein sequence ID" value="MEE3719675.1"/>
    <property type="molecule type" value="Genomic_DNA"/>
</dbReference>
<dbReference type="RefSeq" id="WP_330486112.1">
    <property type="nucleotide sequence ID" value="NZ_JAZBJZ010000157.1"/>
</dbReference>
<reference evidence="1" key="1">
    <citation type="submission" date="2024-01" db="EMBL/GenBank/DDBJ databases">
        <title>Bank of Algae and Cyanobacteria of the Azores (BACA) strain genomes.</title>
        <authorList>
            <person name="Luz R."/>
            <person name="Cordeiro R."/>
            <person name="Fonseca A."/>
            <person name="Goncalves V."/>
        </authorList>
    </citation>
    <scope>NUCLEOTIDE SEQUENCE</scope>
    <source>
        <strain evidence="1">BACA0141</strain>
    </source>
</reference>
<gene>
    <name evidence="1" type="ORF">V2H45_23310</name>
</gene>
<accession>A0AAW9PX97</accession>
<sequence length="51" mass="5603">MSAPSHLGKHWELLRSPQSFIKNLQHEKICPAIALASPTEHLVTSDITGIV</sequence>
<evidence type="ECO:0000313" key="2">
    <source>
        <dbReference type="Proteomes" id="UP001333818"/>
    </source>
</evidence>
<protein>
    <submittedName>
        <fullName evidence="1">Uncharacterized protein</fullName>
    </submittedName>
</protein>
<dbReference type="Proteomes" id="UP001333818">
    <property type="component" value="Unassembled WGS sequence"/>
</dbReference>
<comment type="caution">
    <text evidence="1">The sequence shown here is derived from an EMBL/GenBank/DDBJ whole genome shotgun (WGS) entry which is preliminary data.</text>
</comment>
<proteinExistence type="predicted"/>
<keyword evidence="2" id="KW-1185">Reference proteome</keyword>
<name>A0AAW9PX97_9CYAN</name>